<feature type="region of interest" description="Disordered" evidence="1">
    <location>
        <begin position="1023"/>
        <end position="1229"/>
    </location>
</feature>
<protein>
    <recommendedName>
        <fullName evidence="4">LisH domain-containing protein</fullName>
    </recommendedName>
</protein>
<feature type="compositionally biased region" description="Polar residues" evidence="1">
    <location>
        <begin position="965"/>
        <end position="975"/>
    </location>
</feature>
<feature type="compositionally biased region" description="Polar residues" evidence="1">
    <location>
        <begin position="307"/>
        <end position="320"/>
    </location>
</feature>
<dbReference type="GeneID" id="119730443"/>
<feature type="compositionally biased region" description="Basic residues" evidence="1">
    <location>
        <begin position="880"/>
        <end position="889"/>
    </location>
</feature>
<dbReference type="PANTHER" id="PTHR15087:SF14">
    <property type="entry name" value="PROTEIN NPAT"/>
    <property type="match status" value="1"/>
</dbReference>
<feature type="region of interest" description="Disordered" evidence="1">
    <location>
        <begin position="863"/>
        <end position="906"/>
    </location>
</feature>
<dbReference type="InterPro" id="IPR006594">
    <property type="entry name" value="LisH"/>
</dbReference>
<dbReference type="GO" id="GO:0003712">
    <property type="term" value="F:transcription coregulator activity"/>
    <property type="evidence" value="ECO:0007669"/>
    <property type="project" value="TreeGrafter"/>
</dbReference>
<feature type="region of interest" description="Disordered" evidence="1">
    <location>
        <begin position="816"/>
        <end position="845"/>
    </location>
</feature>
<dbReference type="RefSeq" id="XP_038059262.1">
    <property type="nucleotide sequence ID" value="XM_038203334.1"/>
</dbReference>
<dbReference type="PANTHER" id="PTHR15087">
    <property type="entry name" value="PROTEIN NPAT"/>
    <property type="match status" value="1"/>
</dbReference>
<feature type="compositionally biased region" description="Basic residues" evidence="1">
    <location>
        <begin position="1195"/>
        <end position="1210"/>
    </location>
</feature>
<feature type="compositionally biased region" description="Gly residues" evidence="1">
    <location>
        <begin position="1149"/>
        <end position="1159"/>
    </location>
</feature>
<evidence type="ECO:0008006" key="4">
    <source>
        <dbReference type="Google" id="ProtNLM"/>
    </source>
</evidence>
<dbReference type="EnsemblMetazoa" id="XM_038203332.1">
    <property type="protein sequence ID" value="XP_038059260.1"/>
    <property type="gene ID" value="LOC119730443"/>
</dbReference>
<accession>A0A914A686</accession>
<proteinExistence type="predicted"/>
<dbReference type="RefSeq" id="XP_038059261.1">
    <property type="nucleotide sequence ID" value="XM_038203333.1"/>
</dbReference>
<feature type="compositionally biased region" description="Polar residues" evidence="1">
    <location>
        <begin position="890"/>
        <end position="906"/>
    </location>
</feature>
<dbReference type="Proteomes" id="UP000887568">
    <property type="component" value="Unplaced"/>
</dbReference>
<feature type="compositionally biased region" description="Polar residues" evidence="1">
    <location>
        <begin position="713"/>
        <end position="734"/>
    </location>
</feature>
<sequence>MLPSDIARLVLMYLKDEGLTRSYQQFFKESPHLEELRCHPDVEPSVPYEKGLPEILNEYAKLINAIKDRLSCNQVVNSLWKMHTEVISQLKFQYTGNAGLLQTQEKTSINQRALSRNRLISLRKQQELQRKMVASQPIVTMPTSSPNSVASTSQPEISSALSSSYSAIDSSYSALNSSYSVMNSSHSVPNPSHFVVNSGPVTSSRVCVATSPIDIANGSTPAAHSSDMMQREGTRLLSPEMEFEMQEGDTSRQQQSSNLLDLQRGQVVIPEQRTPAKSFHHAGTLQDTPIGKSPKRKSATPRRLQGTMATTISPRSDTTLSANQWEDHEDGRDLPEVLESLIKNIEFQEKLAQNINKAIPLENMDKQAEPLKSADTSNNLDGQSSTSIEELLNLQMSDDTIHDIVQKTSSDPAFESLFSLFNQNSQDGSSQQLENLSNEAPAANSDIMTGQSEVPATLQSNQSHSMTDNGVVPQAANQSSGEVVPVCGPAATSSSTSSSSVNVNESRYTGQLNSTSVPPAATSSFMAVAQQDAGNQLTTSSTTQIPNPSTDQVVTLPVILNQSGPYQVVQQPNTGNSQGIILNSPASLPGGTIFVSPDGRILGTSGVVLQSGQPLQASGVVQSVDIRQSGMQGVVSSGGVVHNASPNNPRPCPIHETQSGYAGESTGGAKQSTGPSTRSAVTPSTVNQTNTVSSGGGQSEVLQLLGSMVQSDVGSLFSGSPEKSNARTPTSSKRTPQKARSRKRGARSPKTPSIKGRPGSQTLNRNNQNNNETIGSPGLNQSTCSTESVVRLHSNQAISETQNIFSAITTERQVSNPGLVSGRHAPQVSTTSPISPPVNTGKQRKHIQFKQVVLPRALDVGGSLELPSKQTRQSPASTTKRPRATRAKRQGSNAQMMDQSRPSDPTIQKTVATSANQYEMVPASKPANLQAQLTKSTPERVLHMPSDMSPEVNIAAQMLVCLSNSPPSLRQSPNRLQRLRRNSGCSPARSPTRDHIVELRKEIGLTPKHHRLQQNNLTDTLSASTKTSLEQPHPKECSTGINEVNGSGGKSQDRLSNEQTQKKDANNSKRKSRTPRKQTHIVTETVVLTVPSGPSQKSKTSAAASDHTSAPSTIQTRAATLKSKSPGKLTNDAIPTRKSSRNSKSPGRPTGGVNGPGKGDSGKAVCEHSEQDSEKTESRGQKRSREENTKEQSMKKPKTAKNSKKTKKSKGFPSNLDVDKFLSSLQYAE</sequence>
<feature type="region of interest" description="Disordered" evidence="1">
    <location>
        <begin position="639"/>
        <end position="697"/>
    </location>
</feature>
<feature type="compositionally biased region" description="Basic and acidic residues" evidence="1">
    <location>
        <begin position="1165"/>
        <end position="1194"/>
    </location>
</feature>
<dbReference type="GO" id="GO:0005634">
    <property type="term" value="C:nucleus"/>
    <property type="evidence" value="ECO:0007669"/>
    <property type="project" value="TreeGrafter"/>
</dbReference>
<organism evidence="2 3">
    <name type="scientific">Patiria miniata</name>
    <name type="common">Bat star</name>
    <name type="synonym">Asterina miniata</name>
    <dbReference type="NCBI Taxonomy" id="46514"/>
    <lineage>
        <taxon>Eukaryota</taxon>
        <taxon>Metazoa</taxon>
        <taxon>Echinodermata</taxon>
        <taxon>Eleutherozoa</taxon>
        <taxon>Asterozoa</taxon>
        <taxon>Asteroidea</taxon>
        <taxon>Valvatacea</taxon>
        <taxon>Valvatida</taxon>
        <taxon>Asterinidae</taxon>
        <taxon>Patiria</taxon>
    </lineage>
</organism>
<feature type="region of interest" description="Disordered" evidence="1">
    <location>
        <begin position="713"/>
        <end position="786"/>
    </location>
</feature>
<reference evidence="2" key="1">
    <citation type="submission" date="2022-11" db="UniProtKB">
        <authorList>
            <consortium name="EnsemblMetazoa"/>
        </authorList>
    </citation>
    <scope>IDENTIFICATION</scope>
</reference>
<dbReference type="AlphaFoldDB" id="A0A914A686"/>
<feature type="compositionally biased region" description="Polar residues" evidence="1">
    <location>
        <begin position="827"/>
        <end position="841"/>
    </location>
</feature>
<evidence type="ECO:0000256" key="1">
    <source>
        <dbReference type="SAM" id="MobiDB-lite"/>
    </source>
</evidence>
<evidence type="ECO:0000313" key="2">
    <source>
        <dbReference type="EnsemblMetazoa" id="XP_038059260.1"/>
    </source>
</evidence>
<keyword evidence="3" id="KW-1185">Reference proteome</keyword>
<dbReference type="EnsemblMetazoa" id="XM_038203334.1">
    <property type="protein sequence ID" value="XP_038059262.1"/>
    <property type="gene ID" value="LOC119730443"/>
</dbReference>
<feature type="compositionally biased region" description="Basic and acidic residues" evidence="1">
    <location>
        <begin position="1051"/>
        <end position="1067"/>
    </location>
</feature>
<evidence type="ECO:0000313" key="3">
    <source>
        <dbReference type="Proteomes" id="UP000887568"/>
    </source>
</evidence>
<feature type="region of interest" description="Disordered" evidence="1">
    <location>
        <begin position="274"/>
        <end position="320"/>
    </location>
</feature>
<dbReference type="OMA" id="RFQYTGN"/>
<dbReference type="OrthoDB" id="10072669at2759"/>
<dbReference type="InterPro" id="IPR052850">
    <property type="entry name" value="NPAT_LisH"/>
</dbReference>
<dbReference type="EnsemblMetazoa" id="XM_038203333.1">
    <property type="protein sequence ID" value="XP_038059261.1"/>
    <property type="gene ID" value="LOC119730443"/>
</dbReference>
<dbReference type="RefSeq" id="XP_038059260.1">
    <property type="nucleotide sequence ID" value="XM_038203332.1"/>
</dbReference>
<feature type="compositionally biased region" description="Polar residues" evidence="1">
    <location>
        <begin position="772"/>
        <end position="786"/>
    </location>
</feature>
<feature type="compositionally biased region" description="Polar residues" evidence="1">
    <location>
        <begin position="1092"/>
        <end position="1118"/>
    </location>
</feature>
<feature type="region of interest" description="Disordered" evidence="1">
    <location>
        <begin position="965"/>
        <end position="994"/>
    </location>
</feature>
<name>A0A914A686_PATMI</name>
<feature type="compositionally biased region" description="Basic residues" evidence="1">
    <location>
        <begin position="1068"/>
        <end position="1079"/>
    </location>
</feature>
<feature type="compositionally biased region" description="Basic residues" evidence="1">
    <location>
        <begin position="735"/>
        <end position="747"/>
    </location>
</feature>
<dbReference type="PROSITE" id="PS50896">
    <property type="entry name" value="LISH"/>
    <property type="match status" value="1"/>
</dbReference>
<feature type="compositionally biased region" description="Polar residues" evidence="1">
    <location>
        <begin position="668"/>
        <end position="693"/>
    </location>
</feature>